<proteinExistence type="predicted"/>
<dbReference type="InterPro" id="IPR002523">
    <property type="entry name" value="MgTranspt_CorA/ZnTranspt_ZntB"/>
</dbReference>
<feature type="compositionally biased region" description="Basic and acidic residues" evidence="5">
    <location>
        <begin position="24"/>
        <end position="42"/>
    </location>
</feature>
<dbReference type="GO" id="GO:0015095">
    <property type="term" value="F:magnesium ion transmembrane transporter activity"/>
    <property type="evidence" value="ECO:0007669"/>
    <property type="project" value="TreeGrafter"/>
</dbReference>
<dbReference type="GO" id="GO:0050897">
    <property type="term" value="F:cobalt ion binding"/>
    <property type="evidence" value="ECO:0007669"/>
    <property type="project" value="TreeGrafter"/>
</dbReference>
<sequence>MAAPPPAACTGRGPVSTVRRCSSGRHDGRRGAGDRKDDSFEDRRPEQVYRLAIVSVVFLPLSFITGFFGMNFTFLTDSLQSRDEFWLLAVGLQVLVLSISLYVLHRTRIWRRLREDDW</sequence>
<feature type="transmembrane region" description="Helical" evidence="6">
    <location>
        <begin position="51"/>
        <end position="73"/>
    </location>
</feature>
<evidence type="ECO:0000256" key="1">
    <source>
        <dbReference type="ARBA" id="ARBA00004651"/>
    </source>
</evidence>
<keyword evidence="8" id="KW-1185">Reference proteome</keyword>
<feature type="region of interest" description="Disordered" evidence="5">
    <location>
        <begin position="1"/>
        <end position="42"/>
    </location>
</feature>
<dbReference type="Proteomes" id="UP000252004">
    <property type="component" value="Chromosome"/>
</dbReference>
<dbReference type="Pfam" id="PF01544">
    <property type="entry name" value="CorA"/>
    <property type="match status" value="1"/>
</dbReference>
<dbReference type="Gene3D" id="1.20.58.340">
    <property type="entry name" value="Magnesium transport protein CorA, transmembrane region"/>
    <property type="match status" value="1"/>
</dbReference>
<reference evidence="7 8" key="1">
    <citation type="submission" date="2018-01" db="EMBL/GenBank/DDBJ databases">
        <title>Draft genome Sequence of streptomyces globosus LZH-48.</title>
        <authorList>
            <person name="Ran K."/>
            <person name="Li Z."/>
            <person name="Wei S."/>
            <person name="Dong R."/>
        </authorList>
    </citation>
    <scope>NUCLEOTIDE SEQUENCE [LARGE SCALE GENOMIC DNA]</scope>
    <source>
        <strain evidence="7 8">LZH-48</strain>
    </source>
</reference>
<gene>
    <name evidence="7" type="ORF">C0216_15700</name>
</gene>
<protein>
    <submittedName>
        <fullName evidence="7">Uncharacterized protein</fullName>
    </submittedName>
</protein>
<dbReference type="AlphaFoldDB" id="A0A344U1D5"/>
<dbReference type="GO" id="GO:0015087">
    <property type="term" value="F:cobalt ion transmembrane transporter activity"/>
    <property type="evidence" value="ECO:0007669"/>
    <property type="project" value="TreeGrafter"/>
</dbReference>
<dbReference type="GO" id="GO:0005886">
    <property type="term" value="C:plasma membrane"/>
    <property type="evidence" value="ECO:0007669"/>
    <property type="project" value="UniProtKB-SubCell"/>
</dbReference>
<dbReference type="GO" id="GO:0000287">
    <property type="term" value="F:magnesium ion binding"/>
    <property type="evidence" value="ECO:0007669"/>
    <property type="project" value="TreeGrafter"/>
</dbReference>
<evidence type="ECO:0000256" key="2">
    <source>
        <dbReference type="ARBA" id="ARBA00022692"/>
    </source>
</evidence>
<keyword evidence="3 6" id="KW-1133">Transmembrane helix</keyword>
<dbReference type="PANTHER" id="PTHR46494">
    <property type="entry name" value="CORA FAMILY METAL ION TRANSPORTER (EUROFUNG)"/>
    <property type="match status" value="1"/>
</dbReference>
<evidence type="ECO:0000256" key="3">
    <source>
        <dbReference type="ARBA" id="ARBA00022989"/>
    </source>
</evidence>
<comment type="subcellular location">
    <subcellularLocation>
        <location evidence="1">Cell membrane</location>
        <topology evidence="1">Multi-pass membrane protein</topology>
    </subcellularLocation>
</comment>
<evidence type="ECO:0000313" key="7">
    <source>
        <dbReference type="EMBL" id="AXE24706.1"/>
    </source>
</evidence>
<dbReference type="OrthoDB" id="9803416at2"/>
<keyword evidence="4 6" id="KW-0472">Membrane</keyword>
<dbReference type="PANTHER" id="PTHR46494:SF1">
    <property type="entry name" value="CORA FAMILY METAL ION TRANSPORTER (EUROFUNG)"/>
    <property type="match status" value="1"/>
</dbReference>
<keyword evidence="2 6" id="KW-0812">Transmembrane</keyword>
<evidence type="ECO:0000256" key="5">
    <source>
        <dbReference type="SAM" id="MobiDB-lite"/>
    </source>
</evidence>
<name>A0A344U1D5_9ACTN</name>
<dbReference type="EMBL" id="CP030862">
    <property type="protein sequence ID" value="AXE24706.1"/>
    <property type="molecule type" value="Genomic_DNA"/>
</dbReference>
<dbReference type="KEGG" id="sgz:C0216_15700"/>
<organism evidence="7 8">
    <name type="scientific">Streptomyces globosus</name>
    <dbReference type="NCBI Taxonomy" id="68209"/>
    <lineage>
        <taxon>Bacteria</taxon>
        <taxon>Bacillati</taxon>
        <taxon>Actinomycetota</taxon>
        <taxon>Actinomycetes</taxon>
        <taxon>Kitasatosporales</taxon>
        <taxon>Streptomycetaceae</taxon>
        <taxon>Streptomyces</taxon>
    </lineage>
</organism>
<evidence type="ECO:0000256" key="4">
    <source>
        <dbReference type="ARBA" id="ARBA00023136"/>
    </source>
</evidence>
<feature type="transmembrane region" description="Helical" evidence="6">
    <location>
        <begin position="85"/>
        <end position="104"/>
    </location>
</feature>
<dbReference type="SUPFAM" id="SSF144083">
    <property type="entry name" value="Magnesium transport protein CorA, transmembrane region"/>
    <property type="match status" value="1"/>
</dbReference>
<evidence type="ECO:0000313" key="8">
    <source>
        <dbReference type="Proteomes" id="UP000252004"/>
    </source>
</evidence>
<evidence type="ECO:0000256" key="6">
    <source>
        <dbReference type="SAM" id="Phobius"/>
    </source>
</evidence>
<accession>A0A344U1D5</accession>
<dbReference type="InterPro" id="IPR045863">
    <property type="entry name" value="CorA_TM1_TM2"/>
</dbReference>